<feature type="domain" description="DUF306" evidence="2">
    <location>
        <begin position="31"/>
        <end position="132"/>
    </location>
</feature>
<dbReference type="PROSITE" id="PS51257">
    <property type="entry name" value="PROKAR_LIPOPROTEIN"/>
    <property type="match status" value="1"/>
</dbReference>
<name>A0A1G5IPQ7_9RHOB</name>
<dbReference type="STRING" id="336292.SAMN05660710_02715"/>
<evidence type="ECO:0000259" key="2">
    <source>
        <dbReference type="Pfam" id="PF03724"/>
    </source>
</evidence>
<dbReference type="InterPro" id="IPR053147">
    <property type="entry name" value="Hsp_HslJ-like"/>
</dbReference>
<dbReference type="InterPro" id="IPR005184">
    <property type="entry name" value="DUF306_Meta_HslJ"/>
</dbReference>
<organism evidence="3 4">
    <name type="scientific">Paracoccus tibetensis</name>
    <dbReference type="NCBI Taxonomy" id="336292"/>
    <lineage>
        <taxon>Bacteria</taxon>
        <taxon>Pseudomonadati</taxon>
        <taxon>Pseudomonadota</taxon>
        <taxon>Alphaproteobacteria</taxon>
        <taxon>Rhodobacterales</taxon>
        <taxon>Paracoccaceae</taxon>
        <taxon>Paracoccus</taxon>
    </lineage>
</organism>
<dbReference type="Proteomes" id="UP000199502">
    <property type="component" value="Unassembled WGS sequence"/>
</dbReference>
<dbReference type="PANTHER" id="PTHR35535:SF1">
    <property type="entry name" value="HEAT SHOCK PROTEIN HSLJ"/>
    <property type="match status" value="1"/>
</dbReference>
<dbReference type="RefSeq" id="WP_090745544.1">
    <property type="nucleotide sequence ID" value="NZ_FMVT01000009.1"/>
</dbReference>
<dbReference type="PANTHER" id="PTHR35535">
    <property type="entry name" value="HEAT SHOCK PROTEIN HSLJ"/>
    <property type="match status" value="1"/>
</dbReference>
<dbReference type="AlphaFoldDB" id="A0A1G5IPQ7"/>
<dbReference type="Pfam" id="PF03724">
    <property type="entry name" value="META"/>
    <property type="match status" value="1"/>
</dbReference>
<reference evidence="3 4" key="1">
    <citation type="submission" date="2016-10" db="EMBL/GenBank/DDBJ databases">
        <authorList>
            <person name="de Groot N.N."/>
        </authorList>
    </citation>
    <scope>NUCLEOTIDE SEQUENCE [LARGE SCALE GENOMIC DNA]</scope>
    <source>
        <strain evidence="3 4">CGMCC 1.8925</strain>
    </source>
</reference>
<dbReference type="Gene3D" id="2.40.128.270">
    <property type="match status" value="1"/>
</dbReference>
<protein>
    <submittedName>
        <fullName evidence="3">Heat shock protein HslJ</fullName>
    </submittedName>
</protein>
<accession>A0A1G5IPQ7</accession>
<dbReference type="InterPro" id="IPR038670">
    <property type="entry name" value="HslJ-like_sf"/>
</dbReference>
<evidence type="ECO:0000256" key="1">
    <source>
        <dbReference type="SAM" id="SignalP"/>
    </source>
</evidence>
<keyword evidence="1" id="KW-0732">Signal</keyword>
<dbReference type="OrthoDB" id="7777568at2"/>
<keyword evidence="3" id="KW-0346">Stress response</keyword>
<keyword evidence="4" id="KW-1185">Reference proteome</keyword>
<sequence length="137" mass="14139">MRLRLSLAALPLVLLAACGAPGGGSQFLAPGASYTVTQIDGRPAPEGVTLEVTETGRIAGQAPCNRYFATLAPTATGIEISAPGVTRMACLDRERTAAETAFLAALEGPRTVLPGTAPGQLALREGNRTRLLLVRAQ</sequence>
<dbReference type="EMBL" id="FMVT01000009">
    <property type="protein sequence ID" value="SCY77559.1"/>
    <property type="molecule type" value="Genomic_DNA"/>
</dbReference>
<feature type="signal peptide" evidence="1">
    <location>
        <begin position="1"/>
        <end position="22"/>
    </location>
</feature>
<gene>
    <name evidence="3" type="ORF">SAMN05660710_02715</name>
</gene>
<feature type="chain" id="PRO_5011637283" evidence="1">
    <location>
        <begin position="23"/>
        <end position="137"/>
    </location>
</feature>
<evidence type="ECO:0000313" key="4">
    <source>
        <dbReference type="Proteomes" id="UP000199502"/>
    </source>
</evidence>
<evidence type="ECO:0000313" key="3">
    <source>
        <dbReference type="EMBL" id="SCY77559.1"/>
    </source>
</evidence>
<proteinExistence type="predicted"/>